<dbReference type="OrthoDB" id="258549at2"/>
<feature type="domain" description="NAD-dependent epimerase/dehydratase" evidence="11">
    <location>
        <begin position="3"/>
        <end position="253"/>
    </location>
</feature>
<dbReference type="KEGG" id="knv:Pan216_52790"/>
<dbReference type="Gene3D" id="3.90.25.10">
    <property type="entry name" value="UDP-galactose 4-epimerase, domain 1"/>
    <property type="match status" value="1"/>
</dbReference>
<dbReference type="PANTHER" id="PTHR43725">
    <property type="entry name" value="UDP-GLUCOSE 4-EPIMERASE"/>
    <property type="match status" value="1"/>
</dbReference>
<dbReference type="NCBIfam" id="TIGR01179">
    <property type="entry name" value="galE"/>
    <property type="match status" value="1"/>
</dbReference>
<reference evidence="12 13" key="1">
    <citation type="submission" date="2019-02" db="EMBL/GenBank/DDBJ databases">
        <title>Deep-cultivation of Planctomycetes and their phenomic and genomic characterization uncovers novel biology.</title>
        <authorList>
            <person name="Wiegand S."/>
            <person name="Jogler M."/>
            <person name="Boedeker C."/>
            <person name="Pinto D."/>
            <person name="Vollmers J."/>
            <person name="Rivas-Marin E."/>
            <person name="Kohn T."/>
            <person name="Peeters S.H."/>
            <person name="Heuer A."/>
            <person name="Rast P."/>
            <person name="Oberbeckmann S."/>
            <person name="Bunk B."/>
            <person name="Jeske O."/>
            <person name="Meyerdierks A."/>
            <person name="Storesund J.E."/>
            <person name="Kallscheuer N."/>
            <person name="Luecker S."/>
            <person name="Lage O.M."/>
            <person name="Pohl T."/>
            <person name="Merkel B.J."/>
            <person name="Hornburger P."/>
            <person name="Mueller R.-W."/>
            <person name="Bruemmer F."/>
            <person name="Labrenz M."/>
            <person name="Spormann A.M."/>
            <person name="Op den Camp H."/>
            <person name="Overmann J."/>
            <person name="Amann R."/>
            <person name="Jetten M.S.M."/>
            <person name="Mascher T."/>
            <person name="Medema M.H."/>
            <person name="Devos D.P."/>
            <person name="Kaster A.-K."/>
            <person name="Ovreas L."/>
            <person name="Rohde M."/>
            <person name="Galperin M.Y."/>
            <person name="Jogler C."/>
        </authorList>
    </citation>
    <scope>NUCLEOTIDE SEQUENCE [LARGE SCALE GENOMIC DNA]</scope>
    <source>
        <strain evidence="12 13">Pan216</strain>
    </source>
</reference>
<dbReference type="PANTHER" id="PTHR43725:SF53">
    <property type="entry name" value="UDP-ARABINOSE 4-EPIMERASE 1"/>
    <property type="match status" value="1"/>
</dbReference>
<protein>
    <recommendedName>
        <fullName evidence="6 10">UDP-glucose 4-epimerase</fullName>
        <ecNumber evidence="5 10">5.1.3.2</ecNumber>
    </recommendedName>
</protein>
<evidence type="ECO:0000313" key="13">
    <source>
        <dbReference type="Proteomes" id="UP000317093"/>
    </source>
</evidence>
<evidence type="ECO:0000256" key="3">
    <source>
        <dbReference type="ARBA" id="ARBA00004947"/>
    </source>
</evidence>
<proteinExistence type="inferred from homology"/>
<dbReference type="AlphaFoldDB" id="A0A518BBQ3"/>
<comment type="catalytic activity">
    <reaction evidence="1 10">
        <text>UDP-alpha-D-glucose = UDP-alpha-D-galactose</text>
        <dbReference type="Rhea" id="RHEA:22168"/>
        <dbReference type="ChEBI" id="CHEBI:58885"/>
        <dbReference type="ChEBI" id="CHEBI:66914"/>
        <dbReference type="EC" id="5.1.3.2"/>
    </reaction>
</comment>
<evidence type="ECO:0000313" key="12">
    <source>
        <dbReference type="EMBL" id="QDU64389.1"/>
    </source>
</evidence>
<dbReference type="InterPro" id="IPR005886">
    <property type="entry name" value="UDP_G4E"/>
</dbReference>
<keyword evidence="7 10" id="KW-0520">NAD</keyword>
<evidence type="ECO:0000256" key="9">
    <source>
        <dbReference type="ARBA" id="ARBA00023277"/>
    </source>
</evidence>
<dbReference type="EC" id="5.1.3.2" evidence="5 10"/>
<evidence type="ECO:0000256" key="6">
    <source>
        <dbReference type="ARBA" id="ARBA00018569"/>
    </source>
</evidence>
<evidence type="ECO:0000256" key="5">
    <source>
        <dbReference type="ARBA" id="ARBA00013189"/>
    </source>
</evidence>
<dbReference type="UniPathway" id="UPA00214"/>
<dbReference type="InterPro" id="IPR001509">
    <property type="entry name" value="Epimerase_deHydtase"/>
</dbReference>
<dbReference type="Gene3D" id="3.40.50.720">
    <property type="entry name" value="NAD(P)-binding Rossmann-like Domain"/>
    <property type="match status" value="1"/>
</dbReference>
<keyword evidence="8 10" id="KW-0413">Isomerase</keyword>
<dbReference type="EMBL" id="CP036279">
    <property type="protein sequence ID" value="QDU64389.1"/>
    <property type="molecule type" value="Genomic_DNA"/>
</dbReference>
<organism evidence="12 13">
    <name type="scientific">Kolteria novifilia</name>
    <dbReference type="NCBI Taxonomy" id="2527975"/>
    <lineage>
        <taxon>Bacteria</taxon>
        <taxon>Pseudomonadati</taxon>
        <taxon>Planctomycetota</taxon>
        <taxon>Planctomycetia</taxon>
        <taxon>Kolteriales</taxon>
        <taxon>Kolteriaceae</taxon>
        <taxon>Kolteria</taxon>
    </lineage>
</organism>
<evidence type="ECO:0000256" key="7">
    <source>
        <dbReference type="ARBA" id="ARBA00023027"/>
    </source>
</evidence>
<keyword evidence="13" id="KW-1185">Reference proteome</keyword>
<keyword evidence="9 10" id="KW-0119">Carbohydrate metabolism</keyword>
<dbReference type="CDD" id="cd05247">
    <property type="entry name" value="UDP_G4E_1_SDR_e"/>
    <property type="match status" value="1"/>
</dbReference>
<comment type="pathway">
    <text evidence="3 10">Carbohydrate metabolism; galactose metabolism.</text>
</comment>
<accession>A0A518BBQ3</accession>
<dbReference type="GO" id="GO:0033499">
    <property type="term" value="P:galactose catabolic process via UDP-galactose, Leloir pathway"/>
    <property type="evidence" value="ECO:0007669"/>
    <property type="project" value="TreeGrafter"/>
</dbReference>
<gene>
    <name evidence="12" type="primary">galE_2</name>
    <name evidence="12" type="ORF">Pan216_52790</name>
</gene>
<comment type="similarity">
    <text evidence="4 10">Belongs to the NAD(P)-dependent epimerase/dehydratase family.</text>
</comment>
<evidence type="ECO:0000256" key="10">
    <source>
        <dbReference type="RuleBase" id="RU366046"/>
    </source>
</evidence>
<dbReference type="GO" id="GO:0003978">
    <property type="term" value="F:UDP-glucose 4-epimerase activity"/>
    <property type="evidence" value="ECO:0007669"/>
    <property type="project" value="UniProtKB-UniRule"/>
</dbReference>
<evidence type="ECO:0000256" key="1">
    <source>
        <dbReference type="ARBA" id="ARBA00000083"/>
    </source>
</evidence>
<comment type="subunit">
    <text evidence="10">Homodimer.</text>
</comment>
<evidence type="ECO:0000256" key="8">
    <source>
        <dbReference type="ARBA" id="ARBA00023235"/>
    </source>
</evidence>
<evidence type="ECO:0000256" key="2">
    <source>
        <dbReference type="ARBA" id="ARBA00001911"/>
    </source>
</evidence>
<evidence type="ECO:0000256" key="4">
    <source>
        <dbReference type="ARBA" id="ARBA00007637"/>
    </source>
</evidence>
<comment type="cofactor">
    <cofactor evidence="2 10">
        <name>NAD(+)</name>
        <dbReference type="ChEBI" id="CHEBI:57540"/>
    </cofactor>
</comment>
<sequence>MKVLVVGGAGYIGSHTVRALRDVGHDPIIFDNLVTGHAAAVQRLGVPFVEGDLNHPVDIYRALNEHRVEAVMHFAAFCYVGESVRNPSKYYQNNVVGTIQLLEAMRSCAVKLCVFSSTCATYGVPTAPMLNESHPQRPINPYGWTKLMVEQMLVDYDHAYGMKYAALRYFNASGSSADGLLGEDHTPETHLIPLCLLVAKGVRDNLSIFGTDYDTFDGTCIRDFIHVEDLAEAHVRALDHLSGKGESLAINIGTGTGHSVREVVRCTEEVTGLPVHVVESPRRDGDAPVLVADATMARDVLNWRPKYTELKPIVETAWKWFQQCGHYPKA</sequence>
<dbReference type="SUPFAM" id="SSF51735">
    <property type="entry name" value="NAD(P)-binding Rossmann-fold domains"/>
    <property type="match status" value="1"/>
</dbReference>
<name>A0A518BBQ3_9BACT</name>
<dbReference type="Pfam" id="PF01370">
    <property type="entry name" value="Epimerase"/>
    <property type="match status" value="1"/>
</dbReference>
<dbReference type="RefSeq" id="WP_145262562.1">
    <property type="nucleotide sequence ID" value="NZ_CP036279.1"/>
</dbReference>
<dbReference type="InterPro" id="IPR036291">
    <property type="entry name" value="NAD(P)-bd_dom_sf"/>
</dbReference>
<dbReference type="Proteomes" id="UP000317093">
    <property type="component" value="Chromosome"/>
</dbReference>
<evidence type="ECO:0000259" key="11">
    <source>
        <dbReference type="Pfam" id="PF01370"/>
    </source>
</evidence>